<dbReference type="AlphaFoldDB" id="A0A3M8CQN7"/>
<dbReference type="EMBL" id="RHHT01000027">
    <property type="protein sequence ID" value="RNB77869.1"/>
    <property type="molecule type" value="Genomic_DNA"/>
</dbReference>
<comment type="caution">
    <text evidence="8">The sequence shown here is derived from an EMBL/GenBank/DDBJ whole genome shotgun (WGS) entry which is preliminary data.</text>
</comment>
<evidence type="ECO:0000313" key="8">
    <source>
        <dbReference type="EMBL" id="RNB77869.1"/>
    </source>
</evidence>
<protein>
    <submittedName>
        <fullName evidence="8">MFS transporter</fullName>
    </submittedName>
</protein>
<accession>A0A3M8CQN7</accession>
<sequence length="408" mass="44487">MPKYDEKKQVVAVALVTALCLLGDSMLYIVLPLYWQEAGLTSLFEVGILLSANRLVRIPLGPLIGKWYERSGVRTGLVIAVALALVTTAGYALHGFWIWLVMRCLWGIAWTFLRLGAYSLIIAVSQEQNRGQLMGLYNGLYRLGSLGGMVAGALLVASIGLQYTSLLFAGLVLPALILIFACIRPQSCTEGRELLGRMEAKTSLWSKEGVLVTLLTGLLIAMVYQGVFASTLSRLIELRQPLTTIGGIAVGAAVMASIFQGVRWGWEPWAAPWFGRLSDTYGRKRMLVATMLIAAILFGMIYAPVSFGWLMVVLLGIQWTATVLTTLTDTWAADVAARQANSTAMMTHYSVVTDVGAALGPLLAFWLDESFGLGLLYLGVALVMLLLALMWLRIRESRTPAVRMDNAS</sequence>
<keyword evidence="5 6" id="KW-0472">Membrane</keyword>
<evidence type="ECO:0000256" key="4">
    <source>
        <dbReference type="ARBA" id="ARBA00022989"/>
    </source>
</evidence>
<gene>
    <name evidence="8" type="ORF">EDM58_12700</name>
</gene>
<feature type="transmembrane region" description="Helical" evidence="6">
    <location>
        <begin position="163"/>
        <end position="183"/>
    </location>
</feature>
<feature type="transmembrane region" description="Helical" evidence="6">
    <location>
        <begin position="105"/>
        <end position="124"/>
    </location>
</feature>
<evidence type="ECO:0000313" key="9">
    <source>
        <dbReference type="Proteomes" id="UP000281915"/>
    </source>
</evidence>
<organism evidence="8 9">
    <name type="scientific">Brevibacillus panacihumi</name>
    <dbReference type="NCBI Taxonomy" id="497735"/>
    <lineage>
        <taxon>Bacteria</taxon>
        <taxon>Bacillati</taxon>
        <taxon>Bacillota</taxon>
        <taxon>Bacilli</taxon>
        <taxon>Bacillales</taxon>
        <taxon>Paenibacillaceae</taxon>
        <taxon>Brevibacillus</taxon>
    </lineage>
</organism>
<dbReference type="Pfam" id="PF07690">
    <property type="entry name" value="MFS_1"/>
    <property type="match status" value="2"/>
</dbReference>
<dbReference type="Gene3D" id="1.20.1250.20">
    <property type="entry name" value="MFS general substrate transporter like domains"/>
    <property type="match status" value="2"/>
</dbReference>
<keyword evidence="3 6" id="KW-0812">Transmembrane</keyword>
<proteinExistence type="predicted"/>
<evidence type="ECO:0000259" key="7">
    <source>
        <dbReference type="PROSITE" id="PS50850"/>
    </source>
</evidence>
<dbReference type="InterPro" id="IPR050930">
    <property type="entry name" value="MFS_Vesicular_Transporter"/>
</dbReference>
<feature type="domain" description="Major facilitator superfamily (MFS) profile" evidence="7">
    <location>
        <begin position="9"/>
        <end position="398"/>
    </location>
</feature>
<name>A0A3M8CQN7_9BACL</name>
<evidence type="ECO:0000256" key="1">
    <source>
        <dbReference type="ARBA" id="ARBA00004651"/>
    </source>
</evidence>
<keyword evidence="4 6" id="KW-1133">Transmembrane helix</keyword>
<dbReference type="RefSeq" id="WP_122913664.1">
    <property type="nucleotide sequence ID" value="NZ_RHHT01000027.1"/>
</dbReference>
<keyword evidence="2" id="KW-0813">Transport</keyword>
<dbReference type="InterPro" id="IPR011701">
    <property type="entry name" value="MFS"/>
</dbReference>
<dbReference type="GO" id="GO:0005886">
    <property type="term" value="C:plasma membrane"/>
    <property type="evidence" value="ECO:0007669"/>
    <property type="project" value="UniProtKB-SubCell"/>
</dbReference>
<reference evidence="8 9" key="1">
    <citation type="submission" date="2018-10" db="EMBL/GenBank/DDBJ databases">
        <title>Phylogenomics of Brevibacillus.</title>
        <authorList>
            <person name="Dunlap C."/>
        </authorList>
    </citation>
    <scope>NUCLEOTIDE SEQUENCE [LARGE SCALE GENOMIC DNA]</scope>
    <source>
        <strain evidence="8 9">JCM 15085</strain>
    </source>
</reference>
<evidence type="ECO:0000256" key="5">
    <source>
        <dbReference type="ARBA" id="ARBA00023136"/>
    </source>
</evidence>
<feature type="transmembrane region" description="Helical" evidence="6">
    <location>
        <begin position="244"/>
        <end position="266"/>
    </location>
</feature>
<dbReference type="InterPro" id="IPR036259">
    <property type="entry name" value="MFS_trans_sf"/>
</dbReference>
<dbReference type="PROSITE" id="PS50850">
    <property type="entry name" value="MFS"/>
    <property type="match status" value="1"/>
</dbReference>
<dbReference type="PANTHER" id="PTHR23506:SF23">
    <property type="entry name" value="GH10249P"/>
    <property type="match status" value="1"/>
</dbReference>
<dbReference type="GO" id="GO:0022857">
    <property type="term" value="F:transmembrane transporter activity"/>
    <property type="evidence" value="ECO:0007669"/>
    <property type="project" value="InterPro"/>
</dbReference>
<feature type="transmembrane region" description="Helical" evidence="6">
    <location>
        <begin position="373"/>
        <end position="394"/>
    </location>
</feature>
<comment type="subcellular location">
    <subcellularLocation>
        <location evidence="1">Cell membrane</location>
        <topology evidence="1">Multi-pass membrane protein</topology>
    </subcellularLocation>
</comment>
<feature type="transmembrane region" description="Helical" evidence="6">
    <location>
        <begin position="286"/>
        <end position="303"/>
    </location>
</feature>
<feature type="transmembrane region" description="Helical" evidence="6">
    <location>
        <begin position="77"/>
        <end position="99"/>
    </location>
</feature>
<feature type="transmembrane region" description="Helical" evidence="6">
    <location>
        <begin position="204"/>
        <end position="224"/>
    </location>
</feature>
<feature type="transmembrane region" description="Helical" evidence="6">
    <location>
        <begin position="349"/>
        <end position="367"/>
    </location>
</feature>
<dbReference type="Proteomes" id="UP000281915">
    <property type="component" value="Unassembled WGS sequence"/>
</dbReference>
<feature type="transmembrane region" description="Helical" evidence="6">
    <location>
        <begin position="12"/>
        <end position="34"/>
    </location>
</feature>
<dbReference type="PANTHER" id="PTHR23506">
    <property type="entry name" value="GH10249P"/>
    <property type="match status" value="1"/>
</dbReference>
<evidence type="ECO:0000256" key="2">
    <source>
        <dbReference type="ARBA" id="ARBA00022448"/>
    </source>
</evidence>
<dbReference type="InterPro" id="IPR020846">
    <property type="entry name" value="MFS_dom"/>
</dbReference>
<evidence type="ECO:0000256" key="6">
    <source>
        <dbReference type="SAM" id="Phobius"/>
    </source>
</evidence>
<evidence type="ECO:0000256" key="3">
    <source>
        <dbReference type="ARBA" id="ARBA00022692"/>
    </source>
</evidence>
<dbReference type="SUPFAM" id="SSF103473">
    <property type="entry name" value="MFS general substrate transporter"/>
    <property type="match status" value="2"/>
</dbReference>
<feature type="transmembrane region" description="Helical" evidence="6">
    <location>
        <begin position="136"/>
        <end position="157"/>
    </location>
</feature>